<dbReference type="InterPro" id="IPR000683">
    <property type="entry name" value="Gfo/Idh/MocA-like_OxRdtase_N"/>
</dbReference>
<evidence type="ECO:0000313" key="4">
    <source>
        <dbReference type="Proteomes" id="UP001203761"/>
    </source>
</evidence>
<name>A0ABT0QXB1_9MICO</name>
<organism evidence="3 4">
    <name type="scientific">Brachybacterium equifaecis</name>
    <dbReference type="NCBI Taxonomy" id="2910770"/>
    <lineage>
        <taxon>Bacteria</taxon>
        <taxon>Bacillati</taxon>
        <taxon>Actinomycetota</taxon>
        <taxon>Actinomycetes</taxon>
        <taxon>Micrococcales</taxon>
        <taxon>Dermabacteraceae</taxon>
        <taxon>Brachybacterium</taxon>
    </lineage>
</organism>
<dbReference type="InterPro" id="IPR036291">
    <property type="entry name" value="NAD(P)-bd_dom_sf"/>
</dbReference>
<reference evidence="3" key="1">
    <citation type="submission" date="2022-02" db="EMBL/GenBank/DDBJ databases">
        <authorList>
            <person name="Lee M."/>
            <person name="Kim S.-J."/>
            <person name="Jung M.-Y."/>
        </authorList>
    </citation>
    <scope>NUCLEOTIDE SEQUENCE</scope>
    <source>
        <strain evidence="3">JHP9</strain>
    </source>
</reference>
<dbReference type="Proteomes" id="UP001203761">
    <property type="component" value="Unassembled WGS sequence"/>
</dbReference>
<dbReference type="Pfam" id="PF01408">
    <property type="entry name" value="GFO_IDH_MocA"/>
    <property type="match status" value="1"/>
</dbReference>
<keyword evidence="4" id="KW-1185">Reference proteome</keyword>
<evidence type="ECO:0000259" key="2">
    <source>
        <dbReference type="Pfam" id="PF01408"/>
    </source>
</evidence>
<dbReference type="PANTHER" id="PTHR43377">
    <property type="entry name" value="BILIVERDIN REDUCTASE A"/>
    <property type="match status" value="1"/>
</dbReference>
<feature type="compositionally biased region" description="Acidic residues" evidence="1">
    <location>
        <begin position="378"/>
        <end position="393"/>
    </location>
</feature>
<sequence length="512" mass="54340">MPSILNIAVIGAGTMAQSIHLPLLKRRWDRFAVTALVDHSPRRRRESAEVWGIGEEQRFETVGDLIAGVRAKTVKVDAAVLATDGLHVDDLLALMKRGIPTLVEPPLGYSGAEVERITAFERVMGRRLVMMAYPQQYDEVVSEVAGEVRARDVRMIDHEILMPAAAPLFGHSHVTAAAYDLPAEARAERRQGLQDAVIAGSGEAATQRDRDLYVKGLLTGIAHQLAVTERIYGPITRIEAVRHWPKGVIPGSIELLGELEGGEPVRLVWHYLPFAPQYSERYEVLSARKRIDLELAPPSFLDARSSMAVREKSHGQILTTSHSSALGAAEAMWEAFHAFVDKGEAPLSGAAEAAAEVALLREVLAAIVGADGRSLDPEPADDAEGETEGESETSTEGVPAADPALSPAAAQADAAEASAPSAPVRDAAGTTAASADEPVGTPSEPNALADLDPLEIDPSLAVAASDAWSFEVQGDSTVTPLTPEELAEDDLPAPPPAPAEPAGGSTRAERED</sequence>
<comment type="caution">
    <text evidence="3">The sequence shown here is derived from an EMBL/GenBank/DDBJ whole genome shotgun (WGS) entry which is preliminary data.</text>
</comment>
<feature type="compositionally biased region" description="Low complexity" evidence="1">
    <location>
        <begin position="394"/>
        <end position="423"/>
    </location>
</feature>
<dbReference type="EMBL" id="JAKNCJ010000001">
    <property type="protein sequence ID" value="MCL6422310.1"/>
    <property type="molecule type" value="Genomic_DNA"/>
</dbReference>
<evidence type="ECO:0000256" key="1">
    <source>
        <dbReference type="SAM" id="MobiDB-lite"/>
    </source>
</evidence>
<feature type="domain" description="Gfo/Idh/MocA-like oxidoreductase N-terminal" evidence="2">
    <location>
        <begin position="5"/>
        <end position="128"/>
    </location>
</feature>
<evidence type="ECO:0000313" key="3">
    <source>
        <dbReference type="EMBL" id="MCL6422310.1"/>
    </source>
</evidence>
<dbReference type="RefSeq" id="WP_249736416.1">
    <property type="nucleotide sequence ID" value="NZ_JAKNCJ010000001.1"/>
</dbReference>
<dbReference type="SUPFAM" id="SSF51735">
    <property type="entry name" value="NAD(P)-binding Rossmann-fold domains"/>
    <property type="match status" value="1"/>
</dbReference>
<feature type="region of interest" description="Disordered" evidence="1">
    <location>
        <begin position="473"/>
        <end position="512"/>
    </location>
</feature>
<dbReference type="InterPro" id="IPR051450">
    <property type="entry name" value="Gfo/Idh/MocA_Oxidoreductases"/>
</dbReference>
<feature type="region of interest" description="Disordered" evidence="1">
    <location>
        <begin position="372"/>
        <end position="453"/>
    </location>
</feature>
<gene>
    <name evidence="3" type="ORF">Bequi_02725</name>
</gene>
<accession>A0ABT0QXB1</accession>
<protein>
    <submittedName>
        <fullName evidence="3">Gfo/Idh/MocA family oxidoreductase</fullName>
    </submittedName>
</protein>
<dbReference type="PANTHER" id="PTHR43377:SF1">
    <property type="entry name" value="BILIVERDIN REDUCTASE A"/>
    <property type="match status" value="1"/>
</dbReference>
<proteinExistence type="predicted"/>
<dbReference type="Gene3D" id="3.40.50.720">
    <property type="entry name" value="NAD(P)-binding Rossmann-like Domain"/>
    <property type="match status" value="1"/>
</dbReference>